<sequence length="333" mass="37736">MSKKYQVFISSTYTDLIDERQSAVSAVLKAGHIPAGMELFKSGDQSQLTTIKRWIDESDIYMLILGGRYGSVEEESGLSYTELEYNYALESGKPLFAVVIKEGALDNKVKLIGRGVLEDENPKLLKVFREKVLSNISSFFDDEKDIRLCVHETLPDIIGSKDLSGWVRGDNIPDSSGLIDEISKLTKERNELVKQNAKLTKESTLPIAKSPEIQEFDLLIDVLRSTYINTPTYLGKEFTEDKYTVFEWLIYLQDYVIKGCQSNAKADKNPYSSFVFHTLNTRLQIHELTTIEKITGSHVRRVIASKKGLKLLAYFETKAALRKAKEKKTAKLK</sequence>
<name>A0ABZ0GSD6_9GAMM</name>
<keyword evidence="3" id="KW-1185">Reference proteome</keyword>
<dbReference type="InterPro" id="IPR025139">
    <property type="entry name" value="DUF4062"/>
</dbReference>
<protein>
    <submittedName>
        <fullName evidence="2">DUF4062 domain-containing protein</fullName>
    </submittedName>
</protein>
<feature type="domain" description="DUF4062" evidence="1">
    <location>
        <begin position="6"/>
        <end position="88"/>
    </location>
</feature>
<dbReference type="Proteomes" id="UP001301442">
    <property type="component" value="Chromosome"/>
</dbReference>
<evidence type="ECO:0000259" key="1">
    <source>
        <dbReference type="Pfam" id="PF13271"/>
    </source>
</evidence>
<organism evidence="2 3">
    <name type="scientific">Thalassotalea fonticola</name>
    <dbReference type="NCBI Taxonomy" id="3065649"/>
    <lineage>
        <taxon>Bacteria</taxon>
        <taxon>Pseudomonadati</taxon>
        <taxon>Pseudomonadota</taxon>
        <taxon>Gammaproteobacteria</taxon>
        <taxon>Alteromonadales</taxon>
        <taxon>Colwelliaceae</taxon>
        <taxon>Thalassotalea</taxon>
    </lineage>
</organism>
<dbReference type="RefSeq" id="WP_348397339.1">
    <property type="nucleotide sequence ID" value="NZ_CP136600.1"/>
</dbReference>
<accession>A0ABZ0GSD6</accession>
<proteinExistence type="predicted"/>
<evidence type="ECO:0000313" key="2">
    <source>
        <dbReference type="EMBL" id="WOH38570.1"/>
    </source>
</evidence>
<reference evidence="2 3" key="1">
    <citation type="submission" date="2023-09" db="EMBL/GenBank/DDBJ databases">
        <authorList>
            <person name="Qi X."/>
        </authorList>
    </citation>
    <scope>NUCLEOTIDE SEQUENCE [LARGE SCALE GENOMIC DNA]</scope>
    <source>
        <strain evidence="2 3">S1-1</strain>
    </source>
</reference>
<gene>
    <name evidence="2" type="ORF">RI844_04965</name>
</gene>
<evidence type="ECO:0000313" key="3">
    <source>
        <dbReference type="Proteomes" id="UP001301442"/>
    </source>
</evidence>
<dbReference type="EMBL" id="CP136600">
    <property type="protein sequence ID" value="WOH38570.1"/>
    <property type="molecule type" value="Genomic_DNA"/>
</dbReference>
<dbReference type="Pfam" id="PF13271">
    <property type="entry name" value="DUF4062"/>
    <property type="match status" value="1"/>
</dbReference>